<dbReference type="GO" id="GO:0046872">
    <property type="term" value="F:metal ion binding"/>
    <property type="evidence" value="ECO:0007669"/>
    <property type="project" value="UniProtKB-KW"/>
</dbReference>
<keyword evidence="4 9" id="KW-0378">Hydrolase</keyword>
<reference evidence="11 12" key="1">
    <citation type="journal article" date="2019" name="Int. J. Syst. Evol. Microbiol.">
        <title>Lactobacillus salitolerans sp. nov., a novel lactic acid bacterium isolated from spent mushroom substrates.</title>
        <authorList>
            <person name="Tohno M."/>
            <person name="Tanizawa Y."/>
            <person name="Kojima Y."/>
            <person name="Sakamoto M."/>
            <person name="Nakamura Y."/>
            <person name="Ohkuma M."/>
            <person name="Kobayashi H."/>
        </authorList>
    </citation>
    <scope>NUCLEOTIDE SEQUENCE [LARGE SCALE GENOMIC DNA]</scope>
    <source>
        <strain evidence="11 12">YK43</strain>
    </source>
</reference>
<feature type="active site" description="Proton donor/acceptor" evidence="9">
    <location>
        <position position="162"/>
    </location>
</feature>
<dbReference type="Pfam" id="PF01427">
    <property type="entry name" value="Peptidase_M15"/>
    <property type="match status" value="1"/>
</dbReference>
<dbReference type="OrthoDB" id="9801430at2"/>
<dbReference type="CDD" id="cd14840">
    <property type="entry name" value="D-Ala-D-Ala_dipeptidase_Aad"/>
    <property type="match status" value="1"/>
</dbReference>
<evidence type="ECO:0000256" key="4">
    <source>
        <dbReference type="ARBA" id="ARBA00022801"/>
    </source>
</evidence>
<keyword evidence="12" id="KW-1185">Reference proteome</keyword>
<dbReference type="GO" id="GO:0160237">
    <property type="term" value="F:D-Ala-D-Ala dipeptidase activity"/>
    <property type="evidence" value="ECO:0007669"/>
    <property type="project" value="UniProtKB-EC"/>
</dbReference>
<evidence type="ECO:0000256" key="5">
    <source>
        <dbReference type="ARBA" id="ARBA00022833"/>
    </source>
</evidence>
<accession>A0A401IT74</accession>
<comment type="caution">
    <text evidence="9">Lacks conserved residue(s) required for the propagation of feature annotation.</text>
</comment>
<organism evidence="11 12">
    <name type="scientific">Ligilactobacillus salitolerans</name>
    <dbReference type="NCBI Taxonomy" id="1808352"/>
    <lineage>
        <taxon>Bacteria</taxon>
        <taxon>Bacillati</taxon>
        <taxon>Bacillota</taxon>
        <taxon>Bacilli</taxon>
        <taxon>Lactobacillales</taxon>
        <taxon>Lactobacillaceae</taxon>
        <taxon>Ligilactobacillus</taxon>
    </lineage>
</organism>
<dbReference type="InterPro" id="IPR009045">
    <property type="entry name" value="Zn_M74/Hedgehog-like"/>
</dbReference>
<dbReference type="Proteomes" id="UP000286848">
    <property type="component" value="Unassembled WGS sequence"/>
</dbReference>
<dbReference type="Gene3D" id="3.30.1380.10">
    <property type="match status" value="1"/>
</dbReference>
<evidence type="ECO:0000256" key="8">
    <source>
        <dbReference type="ARBA" id="ARBA00023316"/>
    </source>
</evidence>
<evidence type="ECO:0000313" key="11">
    <source>
        <dbReference type="EMBL" id="GBG94707.1"/>
    </source>
</evidence>
<dbReference type="HAMAP" id="MF_01924">
    <property type="entry name" value="A_A_dipeptidase"/>
    <property type="match status" value="1"/>
</dbReference>
<dbReference type="PANTHER" id="PTHR43126:SF1">
    <property type="entry name" value="D-ALANYL-D-ALANINE DIPEPTIDASE"/>
    <property type="match status" value="1"/>
</dbReference>
<dbReference type="GO" id="GO:0071555">
    <property type="term" value="P:cell wall organization"/>
    <property type="evidence" value="ECO:0007669"/>
    <property type="project" value="UniProtKB-KW"/>
</dbReference>
<dbReference type="AlphaFoldDB" id="A0A401IT74"/>
<gene>
    <name evidence="11" type="primary">ddpX</name>
    <name evidence="11" type="ORF">LFYK43_11660</name>
</gene>
<keyword evidence="5" id="KW-0862">Zinc</keyword>
<dbReference type="EMBL" id="BFFP01000016">
    <property type="protein sequence ID" value="GBG94707.1"/>
    <property type="molecule type" value="Genomic_DNA"/>
</dbReference>
<dbReference type="EC" id="3.4.13.22" evidence="9 10"/>
<keyword evidence="7 9" id="KW-0482">Metalloprotease</keyword>
<evidence type="ECO:0000256" key="3">
    <source>
        <dbReference type="ARBA" id="ARBA00022723"/>
    </source>
</evidence>
<dbReference type="InterPro" id="IPR000755">
    <property type="entry name" value="A_A_dipeptidase"/>
</dbReference>
<comment type="catalytic activity">
    <reaction evidence="1 9 10">
        <text>D-alanyl-D-alanine + H2O = 2 D-alanine</text>
        <dbReference type="Rhea" id="RHEA:20661"/>
        <dbReference type="ChEBI" id="CHEBI:15377"/>
        <dbReference type="ChEBI" id="CHEBI:57416"/>
        <dbReference type="ChEBI" id="CHEBI:57822"/>
        <dbReference type="EC" id="3.4.13.22"/>
    </reaction>
</comment>
<dbReference type="RefSeq" id="WP_124976364.1">
    <property type="nucleotide sequence ID" value="NZ_BFFP01000016.1"/>
</dbReference>
<dbReference type="GO" id="GO:0006508">
    <property type="term" value="P:proteolysis"/>
    <property type="evidence" value="ECO:0007669"/>
    <property type="project" value="UniProtKB-KW"/>
</dbReference>
<evidence type="ECO:0000256" key="7">
    <source>
        <dbReference type="ARBA" id="ARBA00023049"/>
    </source>
</evidence>
<evidence type="ECO:0000256" key="2">
    <source>
        <dbReference type="ARBA" id="ARBA00022670"/>
    </source>
</evidence>
<evidence type="ECO:0000256" key="6">
    <source>
        <dbReference type="ARBA" id="ARBA00022997"/>
    </source>
</evidence>
<comment type="function">
    <text evidence="9 10">Catalyzes hydrolysis of the D-alanyl-D-alanine dipeptide.</text>
</comment>
<keyword evidence="8 10" id="KW-0961">Cell wall biogenesis/degradation</keyword>
<keyword evidence="2 9" id="KW-0645">Protease</keyword>
<evidence type="ECO:0000256" key="10">
    <source>
        <dbReference type="PIRNR" id="PIRNR026671"/>
    </source>
</evidence>
<dbReference type="GO" id="GO:0008237">
    <property type="term" value="F:metallopeptidase activity"/>
    <property type="evidence" value="ECO:0007669"/>
    <property type="project" value="UniProtKB-KW"/>
</dbReference>
<evidence type="ECO:0000256" key="1">
    <source>
        <dbReference type="ARBA" id="ARBA00001362"/>
    </source>
</evidence>
<sequence length="185" mass="20943">MDAALTGFTNIQKLDPDIIVDLRYATTNNFTGHVIYNFKVAIARTGTAQKLAKASALLKEQGYRLKVWDAYRPTEAQEKLFEVYPDPEFVAPSNPNYSHQKGVTFDLTMTFADGTECPMPTGFDDFTGLARRSAKWPEEAAKYHQILDAAMKEAGFIGYESEWWDFRDSQMDEYGPLAADPNDYK</sequence>
<dbReference type="PIRSF" id="PIRSF026671">
    <property type="entry name" value="AA_dipeptidase"/>
    <property type="match status" value="1"/>
</dbReference>
<dbReference type="SUPFAM" id="SSF55166">
    <property type="entry name" value="Hedgehog/DD-peptidase"/>
    <property type="match status" value="1"/>
</dbReference>
<proteinExistence type="inferred from homology"/>
<feature type="site" description="Transition state stabilizer" evidence="9">
    <location>
        <position position="72"/>
    </location>
</feature>
<comment type="similarity">
    <text evidence="9 10">Belongs to the peptidase M15D family.</text>
</comment>
<dbReference type="PANTHER" id="PTHR43126">
    <property type="entry name" value="D-ALANYL-D-ALANINE DIPEPTIDASE"/>
    <property type="match status" value="1"/>
</dbReference>
<evidence type="ECO:0000256" key="9">
    <source>
        <dbReference type="HAMAP-Rule" id="MF_01924"/>
    </source>
</evidence>
<keyword evidence="6 9" id="KW-0224">Dipeptidase</keyword>
<comment type="caution">
    <text evidence="11">The sequence shown here is derived from an EMBL/GenBank/DDBJ whole genome shotgun (WGS) entry which is preliminary data.</text>
</comment>
<evidence type="ECO:0000313" key="12">
    <source>
        <dbReference type="Proteomes" id="UP000286848"/>
    </source>
</evidence>
<keyword evidence="3" id="KW-0479">Metal-binding</keyword>
<name>A0A401IT74_9LACO</name>
<protein>
    <recommendedName>
        <fullName evidence="9 10">D-alanyl-D-alanine dipeptidase</fullName>
        <shortName evidence="9 10">D-Ala-D-Ala dipeptidase</shortName>
        <ecNumber evidence="9 10">3.4.13.22</ecNumber>
    </recommendedName>
</protein>